<name>A0A6A6NPY4_9PEZI</name>
<dbReference type="AlphaFoldDB" id="A0A6A6NPY4"/>
<dbReference type="EMBL" id="MU001698">
    <property type="protein sequence ID" value="KAF2453373.1"/>
    <property type="molecule type" value="Genomic_DNA"/>
</dbReference>
<keyword evidence="3" id="KW-1185">Reference proteome</keyword>
<accession>A0A6A6NPY4</accession>
<sequence length="456" mass="52173">MPKHQDPIGRTTDIEMSPLRAMYESRIFKNQRRLYCRSRNIILNLRPEVSSEDLTITACQRGFYTYTVGIRGYQDVNGDVRAYDPKLNLKPFESFLMFTRLEMNNLCLNLDKKITVADQVGLKNLDYFLNVSDMNCKIKHTRKLLGRGVHVYEISHEPLVPPPPVVNNDHWVVISLSHLACRIASSLYLPRLKATRSARLPIQSIKNEIDHAMKNGLASRIPKDLYSAIMPLFKNIDEFAELPAINMKGSLGEVLNRQQWLGKPCANVGFADKGLWSENRPFPMGLWGILALGRWRGTGTVREGDETKAKKGKATAKYDEPQTQRVAYPTKWRAVDRTFWKDIFSLADEKVQERLKAKRDLVNKAFKLSLVMAVIWPNDGWEDHMHGRPDPKLLDILPTLLKYDISFGMNVDSMYSGEKVDFVRGDTWPEDLPRRTPLGSREDESEGYTDDSDVGI</sequence>
<evidence type="ECO:0000313" key="2">
    <source>
        <dbReference type="EMBL" id="KAF2453373.1"/>
    </source>
</evidence>
<organism evidence="2 3">
    <name type="scientific">Lineolata rhizophorae</name>
    <dbReference type="NCBI Taxonomy" id="578093"/>
    <lineage>
        <taxon>Eukaryota</taxon>
        <taxon>Fungi</taxon>
        <taxon>Dikarya</taxon>
        <taxon>Ascomycota</taxon>
        <taxon>Pezizomycotina</taxon>
        <taxon>Dothideomycetes</taxon>
        <taxon>Dothideomycetes incertae sedis</taxon>
        <taxon>Lineolatales</taxon>
        <taxon>Lineolataceae</taxon>
        <taxon>Lineolata</taxon>
    </lineage>
</organism>
<evidence type="ECO:0000256" key="1">
    <source>
        <dbReference type="SAM" id="MobiDB-lite"/>
    </source>
</evidence>
<dbReference type="Proteomes" id="UP000799766">
    <property type="component" value="Unassembled WGS sequence"/>
</dbReference>
<proteinExistence type="predicted"/>
<reference evidence="2" key="1">
    <citation type="journal article" date="2020" name="Stud. Mycol.">
        <title>101 Dothideomycetes genomes: a test case for predicting lifestyles and emergence of pathogens.</title>
        <authorList>
            <person name="Haridas S."/>
            <person name="Albert R."/>
            <person name="Binder M."/>
            <person name="Bloem J."/>
            <person name="Labutti K."/>
            <person name="Salamov A."/>
            <person name="Andreopoulos B."/>
            <person name="Baker S."/>
            <person name="Barry K."/>
            <person name="Bills G."/>
            <person name="Bluhm B."/>
            <person name="Cannon C."/>
            <person name="Castanera R."/>
            <person name="Culley D."/>
            <person name="Daum C."/>
            <person name="Ezra D."/>
            <person name="Gonzalez J."/>
            <person name="Henrissat B."/>
            <person name="Kuo A."/>
            <person name="Liang C."/>
            <person name="Lipzen A."/>
            <person name="Lutzoni F."/>
            <person name="Magnuson J."/>
            <person name="Mondo S."/>
            <person name="Nolan M."/>
            <person name="Ohm R."/>
            <person name="Pangilinan J."/>
            <person name="Park H.-J."/>
            <person name="Ramirez L."/>
            <person name="Alfaro M."/>
            <person name="Sun H."/>
            <person name="Tritt A."/>
            <person name="Yoshinaga Y."/>
            <person name="Zwiers L.-H."/>
            <person name="Turgeon B."/>
            <person name="Goodwin S."/>
            <person name="Spatafora J."/>
            <person name="Crous P."/>
            <person name="Grigoriev I."/>
        </authorList>
    </citation>
    <scope>NUCLEOTIDE SEQUENCE</scope>
    <source>
        <strain evidence="2">ATCC 16933</strain>
    </source>
</reference>
<feature type="region of interest" description="Disordered" evidence="1">
    <location>
        <begin position="301"/>
        <end position="320"/>
    </location>
</feature>
<feature type="region of interest" description="Disordered" evidence="1">
    <location>
        <begin position="426"/>
        <end position="456"/>
    </location>
</feature>
<gene>
    <name evidence="2" type="ORF">BDY21DRAFT_382254</name>
</gene>
<feature type="compositionally biased region" description="Acidic residues" evidence="1">
    <location>
        <begin position="443"/>
        <end position="456"/>
    </location>
</feature>
<evidence type="ECO:0000313" key="3">
    <source>
        <dbReference type="Proteomes" id="UP000799766"/>
    </source>
</evidence>
<protein>
    <submittedName>
        <fullName evidence="2">Uncharacterized protein</fullName>
    </submittedName>
</protein>